<dbReference type="FunCoup" id="A0A1Q3ANQ3">
    <property type="interactions" value="745"/>
</dbReference>
<comment type="subcellular location">
    <subcellularLocation>
        <location evidence="1">Membrane</location>
        <topology evidence="1">Single-pass membrane protein</topology>
    </subcellularLocation>
</comment>
<accession>A0A1Q3ANQ3</accession>
<dbReference type="InParanoid" id="A0A1Q3ANQ3"/>
<evidence type="ECO:0000313" key="8">
    <source>
        <dbReference type="Proteomes" id="UP000187406"/>
    </source>
</evidence>
<protein>
    <submittedName>
        <fullName evidence="7">LEA_2 domain-containing protein</fullName>
    </submittedName>
</protein>
<dbReference type="PANTHER" id="PTHR31234">
    <property type="entry name" value="LATE EMBRYOGENESIS ABUNDANT (LEA) HYDROXYPROLINE-RICH GLYCOPROTEIN FAMILY"/>
    <property type="match status" value="1"/>
</dbReference>
<dbReference type="GO" id="GO:0098542">
    <property type="term" value="P:defense response to other organism"/>
    <property type="evidence" value="ECO:0007669"/>
    <property type="project" value="InterPro"/>
</dbReference>
<dbReference type="Proteomes" id="UP000187406">
    <property type="component" value="Unassembled WGS sequence"/>
</dbReference>
<evidence type="ECO:0000256" key="3">
    <source>
        <dbReference type="ARBA" id="ARBA00022989"/>
    </source>
</evidence>
<dbReference type="InterPro" id="IPR044839">
    <property type="entry name" value="NDR1-like"/>
</dbReference>
<keyword evidence="3 5" id="KW-1133">Transmembrane helix</keyword>
<dbReference type="Pfam" id="PF03168">
    <property type="entry name" value="LEA_2"/>
    <property type="match status" value="1"/>
</dbReference>
<dbReference type="InterPro" id="IPR004864">
    <property type="entry name" value="LEA_2"/>
</dbReference>
<evidence type="ECO:0000256" key="2">
    <source>
        <dbReference type="ARBA" id="ARBA00022692"/>
    </source>
</evidence>
<keyword evidence="4 5" id="KW-0472">Membrane</keyword>
<dbReference type="GO" id="GO:0005886">
    <property type="term" value="C:plasma membrane"/>
    <property type="evidence" value="ECO:0007669"/>
    <property type="project" value="TreeGrafter"/>
</dbReference>
<feature type="domain" description="Late embryogenesis abundant protein LEA-2 subgroup" evidence="6">
    <location>
        <begin position="125"/>
        <end position="200"/>
    </location>
</feature>
<dbReference type="AlphaFoldDB" id="A0A1Q3ANQ3"/>
<evidence type="ECO:0000313" key="7">
    <source>
        <dbReference type="EMBL" id="GAV57324.1"/>
    </source>
</evidence>
<evidence type="ECO:0000259" key="6">
    <source>
        <dbReference type="Pfam" id="PF03168"/>
    </source>
</evidence>
<evidence type="ECO:0000256" key="5">
    <source>
        <dbReference type="SAM" id="Phobius"/>
    </source>
</evidence>
<name>A0A1Q3ANQ3_CEPFO</name>
<dbReference type="EMBL" id="BDDD01000027">
    <property type="protein sequence ID" value="GAV57324.1"/>
    <property type="molecule type" value="Genomic_DNA"/>
</dbReference>
<organism evidence="7 8">
    <name type="scientific">Cephalotus follicularis</name>
    <name type="common">Albany pitcher plant</name>
    <dbReference type="NCBI Taxonomy" id="3775"/>
    <lineage>
        <taxon>Eukaryota</taxon>
        <taxon>Viridiplantae</taxon>
        <taxon>Streptophyta</taxon>
        <taxon>Embryophyta</taxon>
        <taxon>Tracheophyta</taxon>
        <taxon>Spermatophyta</taxon>
        <taxon>Magnoliopsida</taxon>
        <taxon>eudicotyledons</taxon>
        <taxon>Gunneridae</taxon>
        <taxon>Pentapetalae</taxon>
        <taxon>rosids</taxon>
        <taxon>fabids</taxon>
        <taxon>Oxalidales</taxon>
        <taxon>Cephalotaceae</taxon>
        <taxon>Cephalotus</taxon>
    </lineage>
</organism>
<proteinExistence type="predicted"/>
<dbReference type="OrthoDB" id="695142at2759"/>
<feature type="transmembrane region" description="Helical" evidence="5">
    <location>
        <begin position="69"/>
        <end position="91"/>
    </location>
</feature>
<keyword evidence="8" id="KW-1185">Reference proteome</keyword>
<comment type="caution">
    <text evidence="7">The sequence shown here is derived from an EMBL/GenBank/DDBJ whole genome shotgun (WGS) entry which is preliminary data.</text>
</comment>
<dbReference type="PANTHER" id="PTHR31234:SF55">
    <property type="entry name" value="LATE EMBRYOGENESIS ABUNDANT (LEA) HYDROXYPROLINE-RICH GLYCOPROTEIN FAMILY"/>
    <property type="match status" value="1"/>
</dbReference>
<reference evidence="8" key="1">
    <citation type="submission" date="2016-04" db="EMBL/GenBank/DDBJ databases">
        <title>Cephalotus genome sequencing.</title>
        <authorList>
            <person name="Fukushima K."/>
            <person name="Hasebe M."/>
            <person name="Fang X."/>
        </authorList>
    </citation>
    <scope>NUCLEOTIDE SEQUENCE [LARGE SCALE GENOMIC DNA]</scope>
    <source>
        <strain evidence="8">cv. St1</strain>
    </source>
</reference>
<keyword evidence="2 5" id="KW-0812">Transmembrane</keyword>
<dbReference type="STRING" id="3775.A0A1Q3ANQ3"/>
<gene>
    <name evidence="7" type="ORF">CFOL_v3_00862</name>
</gene>
<evidence type="ECO:0000256" key="4">
    <source>
        <dbReference type="ARBA" id="ARBA00023136"/>
    </source>
</evidence>
<evidence type="ECO:0000256" key="1">
    <source>
        <dbReference type="ARBA" id="ARBA00004167"/>
    </source>
</evidence>
<sequence>MATSSTQDQPHNSKPVTGYPATAYPYPYPPPPPASTYYHAYQPPPTTAGPIFYNNQRQSIRGPNFVRRIVSAVIALFIILALIFCISWLVFRPQFPEFRLDSVSVSQLNATQSSLISTSAFALFVRNPNHKLSISYDKITASVSYNNDYAALGLTELPPFQQPKGNETTLHFEVSASGYVGEATVKRINDQRAAGSVTFGFGVFAWVRFSAGVWRMREHLMRVYCDPVKIVFSSNGIGSLMGQPMQCRVAL</sequence>